<dbReference type="EMBL" id="FN649760">
    <property type="protein sequence ID" value="CBJ29075.1"/>
    <property type="molecule type" value="Genomic_DNA"/>
</dbReference>
<dbReference type="eggNOG" id="ENOG502SXV4">
    <property type="taxonomic scope" value="Eukaryota"/>
</dbReference>
<dbReference type="Proteomes" id="UP000002630">
    <property type="component" value="Unassembled WGS sequence"/>
</dbReference>
<dbReference type="AlphaFoldDB" id="D7FJH2"/>
<evidence type="ECO:0000256" key="1">
    <source>
        <dbReference type="SAM" id="MobiDB-lite"/>
    </source>
</evidence>
<sequence>MGKVSGLCLFLAASAVLPTSGFVAPLPIRTQAARAQQRWADGARSTTECRGRSSCSALSMTAGAMGGDATVPDLEEGTDFFAALRPLTEGPIFNGLQAVFVVALAGLVDAGFSGDWQARGYLSDAAADTARTACLTAAAAHVVLTGAAGFIAKAKGEGIGAAMITLATGPLGFLKVAAMPDQEELEAIAASKAPPLSMVINTLELSGRQTPGAVVLSTSIKAKKGREGTLRNLLESLVEETVDNQKDLVFTCTVNQDPEDRTAFFMLQRFPSPEAMSSYQNTDTFQSFTDGAEECIAEPMGLYMVNERSGKLGEPVHPFGPGGEGGRDDAIYSSPANLQGSLVPGAVR</sequence>
<organism evidence="3 4">
    <name type="scientific">Ectocarpus siliculosus</name>
    <name type="common">Brown alga</name>
    <name type="synonym">Conferva siliculosa</name>
    <dbReference type="NCBI Taxonomy" id="2880"/>
    <lineage>
        <taxon>Eukaryota</taxon>
        <taxon>Sar</taxon>
        <taxon>Stramenopiles</taxon>
        <taxon>Ochrophyta</taxon>
        <taxon>PX clade</taxon>
        <taxon>Phaeophyceae</taxon>
        <taxon>Ectocarpales</taxon>
        <taxon>Ectocarpaceae</taxon>
        <taxon>Ectocarpus</taxon>
    </lineage>
</organism>
<name>D7FJH2_ECTSI</name>
<feature type="chain" id="PRO_5003095282" description="ABM domain-containing protein" evidence="2">
    <location>
        <begin position="22"/>
        <end position="348"/>
    </location>
</feature>
<dbReference type="InterPro" id="IPR011008">
    <property type="entry name" value="Dimeric_a/b-barrel"/>
</dbReference>
<accession>D7FJH2</accession>
<feature type="signal peptide" evidence="2">
    <location>
        <begin position="1"/>
        <end position="21"/>
    </location>
</feature>
<protein>
    <recommendedName>
        <fullName evidence="5">ABM domain-containing protein</fullName>
    </recommendedName>
</protein>
<reference evidence="3 4" key="1">
    <citation type="journal article" date="2010" name="Nature">
        <title>The Ectocarpus genome and the independent evolution of multicellularity in brown algae.</title>
        <authorList>
            <person name="Cock J.M."/>
            <person name="Sterck L."/>
            <person name="Rouze P."/>
            <person name="Scornet D."/>
            <person name="Allen A.E."/>
            <person name="Amoutzias G."/>
            <person name="Anthouard V."/>
            <person name="Artiguenave F."/>
            <person name="Aury J.M."/>
            <person name="Badger J.H."/>
            <person name="Beszteri B."/>
            <person name="Billiau K."/>
            <person name="Bonnet E."/>
            <person name="Bothwell J.H."/>
            <person name="Bowler C."/>
            <person name="Boyen C."/>
            <person name="Brownlee C."/>
            <person name="Carrano C.J."/>
            <person name="Charrier B."/>
            <person name="Cho G.Y."/>
            <person name="Coelho S.M."/>
            <person name="Collen J."/>
            <person name="Corre E."/>
            <person name="Da Silva C."/>
            <person name="Delage L."/>
            <person name="Delaroque N."/>
            <person name="Dittami S.M."/>
            <person name="Doulbeau S."/>
            <person name="Elias M."/>
            <person name="Farnham G."/>
            <person name="Gachon C.M."/>
            <person name="Gschloessl B."/>
            <person name="Heesch S."/>
            <person name="Jabbari K."/>
            <person name="Jubin C."/>
            <person name="Kawai H."/>
            <person name="Kimura K."/>
            <person name="Kloareg B."/>
            <person name="Kupper F.C."/>
            <person name="Lang D."/>
            <person name="Le Bail A."/>
            <person name="Leblanc C."/>
            <person name="Lerouge P."/>
            <person name="Lohr M."/>
            <person name="Lopez P.J."/>
            <person name="Martens C."/>
            <person name="Maumus F."/>
            <person name="Michel G."/>
            <person name="Miranda-Saavedra D."/>
            <person name="Morales J."/>
            <person name="Moreau H."/>
            <person name="Motomura T."/>
            <person name="Nagasato C."/>
            <person name="Napoli C.A."/>
            <person name="Nelson D.R."/>
            <person name="Nyvall-Collen P."/>
            <person name="Peters A.F."/>
            <person name="Pommier C."/>
            <person name="Potin P."/>
            <person name="Poulain J."/>
            <person name="Quesneville H."/>
            <person name="Read B."/>
            <person name="Rensing S.A."/>
            <person name="Ritter A."/>
            <person name="Rousvoal S."/>
            <person name="Samanta M."/>
            <person name="Samson G."/>
            <person name="Schroeder D.C."/>
            <person name="Segurens B."/>
            <person name="Strittmatter M."/>
            <person name="Tonon T."/>
            <person name="Tregear J.W."/>
            <person name="Valentin K."/>
            <person name="von Dassow P."/>
            <person name="Yamagishi T."/>
            <person name="Van de Peer Y."/>
            <person name="Wincker P."/>
        </authorList>
    </citation>
    <scope>NUCLEOTIDE SEQUENCE [LARGE SCALE GENOMIC DNA]</scope>
    <source>
        <strain evidence="4">Ec32 / CCAP1310/4</strain>
    </source>
</reference>
<proteinExistence type="predicted"/>
<evidence type="ECO:0000313" key="3">
    <source>
        <dbReference type="EMBL" id="CBJ29075.1"/>
    </source>
</evidence>
<keyword evidence="2" id="KW-0732">Signal</keyword>
<evidence type="ECO:0008006" key="5">
    <source>
        <dbReference type="Google" id="ProtNLM"/>
    </source>
</evidence>
<evidence type="ECO:0000313" key="4">
    <source>
        <dbReference type="Proteomes" id="UP000002630"/>
    </source>
</evidence>
<feature type="region of interest" description="Disordered" evidence="1">
    <location>
        <begin position="314"/>
        <end position="348"/>
    </location>
</feature>
<dbReference type="SUPFAM" id="SSF54909">
    <property type="entry name" value="Dimeric alpha+beta barrel"/>
    <property type="match status" value="1"/>
</dbReference>
<dbReference type="Gene3D" id="3.30.70.100">
    <property type="match status" value="1"/>
</dbReference>
<gene>
    <name evidence="3" type="ORF">Esi_0134_0002</name>
</gene>
<evidence type="ECO:0000256" key="2">
    <source>
        <dbReference type="SAM" id="SignalP"/>
    </source>
</evidence>
<dbReference type="OrthoDB" id="204972at2759"/>
<dbReference type="InParanoid" id="D7FJH2"/>
<keyword evidence="4" id="KW-1185">Reference proteome</keyword>